<gene>
    <name evidence="2" type="ORF">KME07_23410</name>
</gene>
<sequence>MKALVTGASGFTGSHLVKALEQQGHQVVALVRKTSNLSRLTGRQAQLVYGDITDRAALQTAMQGIDWVFHVAAYVELGLVDAAKMQQINVEGTRAVLETAAQVPSLAKLIYCSTIGIYGDTGGRVIDEHFQRQQQGFSSAYDSTKYEAQQLVEQFVAQGLPAVSLMPSGIFGADDPHFGPVLQAFLKGNLKLWAGGERITGIVHVDDLVAAMLLAAAKASPGSQYIISTGDLTTRAMFEFCSRETGISAPWDVPQPLVRIIGNLLDPVGRILGWQPPISRERVHYIYDRCVRVDGSKAKRELGWQPRSVEQTLRDSLARDSLARDLLA</sequence>
<accession>A0A951PGG1</accession>
<dbReference type="Gene3D" id="3.40.50.720">
    <property type="entry name" value="NAD(P)-binding Rossmann-like Domain"/>
    <property type="match status" value="1"/>
</dbReference>
<dbReference type="InterPro" id="IPR001509">
    <property type="entry name" value="Epimerase_deHydtase"/>
</dbReference>
<dbReference type="GO" id="GO:0004029">
    <property type="term" value="F:aldehyde dehydrogenase (NAD+) activity"/>
    <property type="evidence" value="ECO:0007669"/>
    <property type="project" value="TreeGrafter"/>
</dbReference>
<dbReference type="InterPro" id="IPR051783">
    <property type="entry name" value="NAD(P)-dependent_oxidoreduct"/>
</dbReference>
<dbReference type="SUPFAM" id="SSF51735">
    <property type="entry name" value="NAD(P)-binding Rossmann-fold domains"/>
    <property type="match status" value="1"/>
</dbReference>
<feature type="domain" description="NAD-dependent epimerase/dehydratase" evidence="1">
    <location>
        <begin position="3"/>
        <end position="225"/>
    </location>
</feature>
<comment type="caution">
    <text evidence="2">The sequence shown here is derived from an EMBL/GenBank/DDBJ whole genome shotgun (WGS) entry which is preliminary data.</text>
</comment>
<dbReference type="Pfam" id="PF01370">
    <property type="entry name" value="Epimerase"/>
    <property type="match status" value="1"/>
</dbReference>
<dbReference type="PANTHER" id="PTHR48079">
    <property type="entry name" value="PROTEIN YEEZ"/>
    <property type="match status" value="1"/>
</dbReference>
<dbReference type="GO" id="GO:0005737">
    <property type="term" value="C:cytoplasm"/>
    <property type="evidence" value="ECO:0007669"/>
    <property type="project" value="TreeGrafter"/>
</dbReference>
<reference evidence="2" key="2">
    <citation type="journal article" date="2022" name="Microbiol. Resour. Announc.">
        <title>Metagenome Sequencing to Explore Phylogenomics of Terrestrial Cyanobacteria.</title>
        <authorList>
            <person name="Ward R.D."/>
            <person name="Stajich J.E."/>
            <person name="Johansen J.R."/>
            <person name="Huntemann M."/>
            <person name="Clum A."/>
            <person name="Foster B."/>
            <person name="Foster B."/>
            <person name="Roux S."/>
            <person name="Palaniappan K."/>
            <person name="Varghese N."/>
            <person name="Mukherjee S."/>
            <person name="Reddy T.B.K."/>
            <person name="Daum C."/>
            <person name="Copeland A."/>
            <person name="Chen I.A."/>
            <person name="Ivanova N.N."/>
            <person name="Kyrpides N.C."/>
            <person name="Shapiro N."/>
            <person name="Eloe-Fadrosh E.A."/>
            <person name="Pietrasiak N."/>
        </authorList>
    </citation>
    <scope>NUCLEOTIDE SEQUENCE</scope>
    <source>
        <strain evidence="2">GSE-TBD4-15B</strain>
    </source>
</reference>
<evidence type="ECO:0000313" key="3">
    <source>
        <dbReference type="Proteomes" id="UP000707356"/>
    </source>
</evidence>
<dbReference type="PANTHER" id="PTHR48079:SF6">
    <property type="entry name" value="NAD(P)-BINDING DOMAIN-CONTAINING PROTEIN-RELATED"/>
    <property type="match status" value="1"/>
</dbReference>
<evidence type="ECO:0000313" key="2">
    <source>
        <dbReference type="EMBL" id="MBW4468385.1"/>
    </source>
</evidence>
<dbReference type="Proteomes" id="UP000707356">
    <property type="component" value="Unassembled WGS sequence"/>
</dbReference>
<reference evidence="2" key="1">
    <citation type="submission" date="2021-05" db="EMBL/GenBank/DDBJ databases">
        <authorList>
            <person name="Pietrasiak N."/>
            <person name="Ward R."/>
            <person name="Stajich J.E."/>
            <person name="Kurbessoian T."/>
        </authorList>
    </citation>
    <scope>NUCLEOTIDE SEQUENCE</scope>
    <source>
        <strain evidence="2">GSE-TBD4-15B</strain>
    </source>
</reference>
<protein>
    <submittedName>
        <fullName evidence="2">NAD-dependent epimerase/dehydratase family protein</fullName>
    </submittedName>
</protein>
<evidence type="ECO:0000259" key="1">
    <source>
        <dbReference type="Pfam" id="PF01370"/>
    </source>
</evidence>
<dbReference type="EMBL" id="JAHHHV010000088">
    <property type="protein sequence ID" value="MBW4468385.1"/>
    <property type="molecule type" value="Genomic_DNA"/>
</dbReference>
<dbReference type="InterPro" id="IPR036291">
    <property type="entry name" value="NAD(P)-bd_dom_sf"/>
</dbReference>
<dbReference type="AlphaFoldDB" id="A0A951PGG1"/>
<proteinExistence type="predicted"/>
<organism evidence="2 3">
    <name type="scientific">Pegethrix bostrychoides GSE-TBD4-15B</name>
    <dbReference type="NCBI Taxonomy" id="2839662"/>
    <lineage>
        <taxon>Bacteria</taxon>
        <taxon>Bacillati</taxon>
        <taxon>Cyanobacteriota</taxon>
        <taxon>Cyanophyceae</taxon>
        <taxon>Oculatellales</taxon>
        <taxon>Oculatellaceae</taxon>
        <taxon>Pegethrix</taxon>
    </lineage>
</organism>
<name>A0A951PGG1_9CYAN</name>